<comment type="similarity">
    <text evidence="1">Belongs to the short-chain dehydrogenases/reductases (SDR) family.</text>
</comment>
<dbReference type="EMBL" id="MUNK01000246">
    <property type="protein sequence ID" value="OTA24395.1"/>
    <property type="molecule type" value="Genomic_DNA"/>
</dbReference>
<gene>
    <name evidence="4" type="ORF">BTJ68_13431</name>
</gene>
<evidence type="ECO:0008006" key="6">
    <source>
        <dbReference type="Google" id="ProtNLM"/>
    </source>
</evidence>
<evidence type="ECO:0000256" key="2">
    <source>
        <dbReference type="ARBA" id="ARBA00022857"/>
    </source>
</evidence>
<organism evidence="4 5">
    <name type="scientific">Hortaea werneckii EXF-2000</name>
    <dbReference type="NCBI Taxonomy" id="1157616"/>
    <lineage>
        <taxon>Eukaryota</taxon>
        <taxon>Fungi</taxon>
        <taxon>Dikarya</taxon>
        <taxon>Ascomycota</taxon>
        <taxon>Pezizomycotina</taxon>
        <taxon>Dothideomycetes</taxon>
        <taxon>Dothideomycetidae</taxon>
        <taxon>Mycosphaerellales</taxon>
        <taxon>Teratosphaeriaceae</taxon>
        <taxon>Hortaea</taxon>
    </lineage>
</organism>
<reference evidence="4 5" key="1">
    <citation type="submission" date="2017-01" db="EMBL/GenBank/DDBJ databases">
        <title>The recent genome duplication of the halophilic yeast Hortaea werneckii: insights from long-read sequencing.</title>
        <authorList>
            <person name="Sinha S."/>
            <person name="Flibotte S."/>
            <person name="Neira M."/>
            <person name="Lenassi M."/>
            <person name="Gostincar C."/>
            <person name="Stajich J.E."/>
            <person name="Nislow C.E."/>
        </authorList>
    </citation>
    <scope>NUCLEOTIDE SEQUENCE [LARGE SCALE GENOMIC DNA]</scope>
    <source>
        <strain evidence="4 5">EXF-2000</strain>
    </source>
</reference>
<dbReference type="PANTHER" id="PTHR24320">
    <property type="entry name" value="RETINOL DEHYDROGENASE"/>
    <property type="match status" value="1"/>
</dbReference>
<keyword evidence="3" id="KW-0560">Oxidoreductase</keyword>
<dbReference type="SUPFAM" id="SSF51735">
    <property type="entry name" value="NAD(P)-binding Rossmann-fold domains"/>
    <property type="match status" value="1"/>
</dbReference>
<dbReference type="InterPro" id="IPR036291">
    <property type="entry name" value="NAD(P)-bd_dom_sf"/>
</dbReference>
<name>A0A1Z5SU85_HORWE</name>
<dbReference type="Proteomes" id="UP000194280">
    <property type="component" value="Unassembled WGS sequence"/>
</dbReference>
<dbReference type="PRINTS" id="PR00081">
    <property type="entry name" value="GDHRDH"/>
</dbReference>
<evidence type="ECO:0000256" key="3">
    <source>
        <dbReference type="ARBA" id="ARBA00023002"/>
    </source>
</evidence>
<keyword evidence="2" id="KW-0521">NADP</keyword>
<dbReference type="OrthoDB" id="191139at2759"/>
<comment type="caution">
    <text evidence="4">The sequence shown here is derived from an EMBL/GenBank/DDBJ whole genome shotgun (WGS) entry which is preliminary data.</text>
</comment>
<dbReference type="GO" id="GO:0016491">
    <property type="term" value="F:oxidoreductase activity"/>
    <property type="evidence" value="ECO:0007669"/>
    <property type="project" value="UniProtKB-KW"/>
</dbReference>
<dbReference type="InterPro" id="IPR002347">
    <property type="entry name" value="SDR_fam"/>
</dbReference>
<dbReference type="AlphaFoldDB" id="A0A1Z5SU85"/>
<dbReference type="VEuPathDB" id="FungiDB:BTJ68_13431"/>
<dbReference type="Pfam" id="PF00106">
    <property type="entry name" value="adh_short"/>
    <property type="match status" value="1"/>
</dbReference>
<evidence type="ECO:0000313" key="4">
    <source>
        <dbReference type="EMBL" id="OTA24395.1"/>
    </source>
</evidence>
<proteinExistence type="inferred from homology"/>
<keyword evidence="5" id="KW-1185">Reference proteome</keyword>
<evidence type="ECO:0000313" key="5">
    <source>
        <dbReference type="Proteomes" id="UP000194280"/>
    </source>
</evidence>
<sequence length="347" mass="38251">MSYLSQIFPPAPTFTEKPLEDLRGRVYIITGATSGVGLELAKILYAANGTVYVCGRSQASTDTAISIIRDSSPKTTTQGRLNPLIFDLADLSTVRSAAQLFLHQEQRLDVLFLNAGIMTPPPGSQTINGHDLELGSHCLAQFLLCKLLQPVLEATASWHRLSCTAEGCTELEDQLKGRSNSVASTASGVRIVWVSSFISQAPRGGVQLYERTGAPRLLKGMENYLQSKAGEVLLAEEWNRRYEGEGVLNVGVNPGLLRTGLQRHMPAAQRAVMHQIFKPARFGAYSELYAGFSPDVQPGDFVIPFGRRSRLPCHIVKSLKPDPKRDDIESTAARFWEWCEDQVKDYL</sequence>
<dbReference type="PANTHER" id="PTHR24320:SF236">
    <property type="entry name" value="SHORT-CHAIN DEHYDROGENASE-RELATED"/>
    <property type="match status" value="1"/>
</dbReference>
<dbReference type="Gene3D" id="3.40.50.720">
    <property type="entry name" value="NAD(P)-binding Rossmann-like Domain"/>
    <property type="match status" value="1"/>
</dbReference>
<dbReference type="InParanoid" id="A0A1Z5SU85"/>
<dbReference type="STRING" id="1157616.A0A1Z5SU85"/>
<protein>
    <recommendedName>
        <fullName evidence="6">NAD(P)-binding protein</fullName>
    </recommendedName>
</protein>
<evidence type="ECO:0000256" key="1">
    <source>
        <dbReference type="ARBA" id="ARBA00006484"/>
    </source>
</evidence>
<accession>A0A1Z5SU85</accession>